<feature type="transmembrane region" description="Helical" evidence="10">
    <location>
        <begin position="80"/>
        <end position="100"/>
    </location>
</feature>
<feature type="transmembrane region" description="Helical" evidence="10">
    <location>
        <begin position="543"/>
        <end position="564"/>
    </location>
</feature>
<evidence type="ECO:0000256" key="7">
    <source>
        <dbReference type="ARBA" id="ARBA00023065"/>
    </source>
</evidence>
<keyword evidence="6 10" id="KW-1133">Transmembrane helix</keyword>
<dbReference type="InParanoid" id="A0A061GYS1"/>
<dbReference type="GO" id="GO:0015297">
    <property type="term" value="F:antiporter activity"/>
    <property type="evidence" value="ECO:0007669"/>
    <property type="project" value="InterPro"/>
</dbReference>
<dbReference type="GO" id="GO:0016020">
    <property type="term" value="C:membrane"/>
    <property type="evidence" value="ECO:0007669"/>
    <property type="project" value="UniProtKB-SubCell"/>
</dbReference>
<dbReference type="InterPro" id="IPR038770">
    <property type="entry name" value="Na+/solute_symporter_sf"/>
</dbReference>
<name>A0A061GYS1_THECC</name>
<dbReference type="PANTHER" id="PTHR32468:SF66">
    <property type="entry name" value="CATION_H+ EXCHANGER DOMAIN-CONTAINING PROTEIN"/>
    <property type="match status" value="1"/>
</dbReference>
<keyword evidence="7" id="KW-0406">Ion transport</keyword>
<feature type="domain" description="Cation/H+ exchanger transmembrane" evidence="11">
    <location>
        <begin position="244"/>
        <end position="626"/>
    </location>
</feature>
<feature type="transmembrane region" description="Helical" evidence="10">
    <location>
        <begin position="429"/>
        <end position="447"/>
    </location>
</feature>
<accession>A0A061GYS1</accession>
<feature type="domain" description="Cation/H(+) antiporter C-terminal" evidence="13">
    <location>
        <begin position="823"/>
        <end position="971"/>
    </location>
</feature>
<evidence type="ECO:0000259" key="12">
    <source>
        <dbReference type="Pfam" id="PF23256"/>
    </source>
</evidence>
<dbReference type="GO" id="GO:1902600">
    <property type="term" value="P:proton transmembrane transport"/>
    <property type="evidence" value="ECO:0007669"/>
    <property type="project" value="InterPro"/>
</dbReference>
<feature type="transmembrane region" description="Helical" evidence="10">
    <location>
        <begin position="607"/>
        <end position="630"/>
    </location>
</feature>
<proteinExistence type="inferred from homology"/>
<organism evidence="14 15">
    <name type="scientific">Theobroma cacao</name>
    <name type="common">Cacao</name>
    <name type="synonym">Cocoa</name>
    <dbReference type="NCBI Taxonomy" id="3641"/>
    <lineage>
        <taxon>Eukaryota</taxon>
        <taxon>Viridiplantae</taxon>
        <taxon>Streptophyta</taxon>
        <taxon>Embryophyta</taxon>
        <taxon>Tracheophyta</taxon>
        <taxon>Spermatophyta</taxon>
        <taxon>Magnoliopsida</taxon>
        <taxon>eudicotyledons</taxon>
        <taxon>Gunneridae</taxon>
        <taxon>Pentapetalae</taxon>
        <taxon>rosids</taxon>
        <taxon>malvids</taxon>
        <taxon>Malvales</taxon>
        <taxon>Malvaceae</taxon>
        <taxon>Byttnerioideae</taxon>
        <taxon>Theobroma</taxon>
    </lineage>
</organism>
<dbReference type="AlphaFoldDB" id="A0A061GYS1"/>
<dbReference type="GO" id="GO:0006885">
    <property type="term" value="P:regulation of pH"/>
    <property type="evidence" value="ECO:0000318"/>
    <property type="project" value="GO_Central"/>
</dbReference>
<evidence type="ECO:0000259" key="11">
    <source>
        <dbReference type="Pfam" id="PF00999"/>
    </source>
</evidence>
<evidence type="ECO:0000256" key="5">
    <source>
        <dbReference type="ARBA" id="ARBA00022958"/>
    </source>
</evidence>
<keyword evidence="8 10" id="KW-0472">Membrane</keyword>
<feature type="domain" description="Cation/H(+) antiporter central" evidence="12">
    <location>
        <begin position="684"/>
        <end position="819"/>
    </location>
</feature>
<protein>
    <submittedName>
        <fullName evidence="14">Cation/hydrogen exchanger 15, putative</fullName>
    </submittedName>
</protein>
<evidence type="ECO:0000313" key="15">
    <source>
        <dbReference type="Proteomes" id="UP000026915"/>
    </source>
</evidence>
<evidence type="ECO:0000256" key="4">
    <source>
        <dbReference type="ARBA" id="ARBA00022692"/>
    </source>
</evidence>
<evidence type="ECO:0000256" key="10">
    <source>
        <dbReference type="SAM" id="Phobius"/>
    </source>
</evidence>
<evidence type="ECO:0000256" key="3">
    <source>
        <dbReference type="ARBA" id="ARBA00022538"/>
    </source>
</evidence>
<feature type="transmembrane region" description="Helical" evidence="10">
    <location>
        <begin position="576"/>
        <end position="595"/>
    </location>
</feature>
<dbReference type="Gene3D" id="1.20.1530.20">
    <property type="match status" value="1"/>
</dbReference>
<dbReference type="GO" id="GO:0012505">
    <property type="term" value="C:endomembrane system"/>
    <property type="evidence" value="ECO:0000318"/>
    <property type="project" value="GO_Central"/>
</dbReference>
<dbReference type="GO" id="GO:0098662">
    <property type="term" value="P:inorganic cation transmembrane transport"/>
    <property type="evidence" value="ECO:0000318"/>
    <property type="project" value="GO_Central"/>
</dbReference>
<dbReference type="PANTHER" id="PTHR32468">
    <property type="entry name" value="CATION/H + ANTIPORTER"/>
    <property type="match status" value="1"/>
</dbReference>
<evidence type="ECO:0000256" key="6">
    <source>
        <dbReference type="ARBA" id="ARBA00022989"/>
    </source>
</evidence>
<keyword evidence="5" id="KW-0630">Potassium</keyword>
<dbReference type="InterPro" id="IPR050794">
    <property type="entry name" value="CPA2_transporter"/>
</dbReference>
<evidence type="ECO:0000313" key="14">
    <source>
        <dbReference type="EMBL" id="EOY34628.1"/>
    </source>
</evidence>
<dbReference type="Pfam" id="PF23259">
    <property type="entry name" value="CHX17_C"/>
    <property type="match status" value="1"/>
</dbReference>
<dbReference type="Gramene" id="EOY34628">
    <property type="protein sequence ID" value="EOY34628"/>
    <property type="gene ID" value="TCM_042237"/>
</dbReference>
<evidence type="ECO:0000256" key="2">
    <source>
        <dbReference type="ARBA" id="ARBA00022448"/>
    </source>
</evidence>
<feature type="transmembrane region" description="Helical" evidence="10">
    <location>
        <begin position="362"/>
        <end position="383"/>
    </location>
</feature>
<keyword evidence="15" id="KW-1185">Reference proteome</keyword>
<dbReference type="Proteomes" id="UP000026915">
    <property type="component" value="Chromosome 9"/>
</dbReference>
<gene>
    <name evidence="14" type="ORF">TCM_042237</name>
</gene>
<feature type="transmembrane region" description="Helical" evidence="10">
    <location>
        <begin position="327"/>
        <end position="350"/>
    </location>
</feature>
<comment type="subcellular location">
    <subcellularLocation>
        <location evidence="1">Membrane</location>
        <topology evidence="1">Multi-pass membrane protein</topology>
    </subcellularLocation>
</comment>
<feature type="transmembrane region" description="Helical" evidence="10">
    <location>
        <begin position="231"/>
        <end position="254"/>
    </location>
</feature>
<keyword evidence="2" id="KW-0813">Transport</keyword>
<dbReference type="GO" id="GO:0006813">
    <property type="term" value="P:potassium ion transport"/>
    <property type="evidence" value="ECO:0007669"/>
    <property type="project" value="UniProtKB-KW"/>
</dbReference>
<dbReference type="InterPro" id="IPR006153">
    <property type="entry name" value="Cation/H_exchanger_TM"/>
</dbReference>
<keyword evidence="4 10" id="KW-0812">Transmembrane</keyword>
<dbReference type="InterPro" id="IPR057290">
    <property type="entry name" value="CHX17_C"/>
</dbReference>
<evidence type="ECO:0000256" key="1">
    <source>
        <dbReference type="ARBA" id="ARBA00004141"/>
    </source>
</evidence>
<feature type="transmembrane region" description="Helical" evidence="10">
    <location>
        <begin position="468"/>
        <end position="496"/>
    </location>
</feature>
<dbReference type="Pfam" id="PF23256">
    <property type="entry name" value="CHX17_2nd"/>
    <property type="match status" value="1"/>
</dbReference>
<dbReference type="EMBL" id="CM001887">
    <property type="protein sequence ID" value="EOY34628.1"/>
    <property type="molecule type" value="Genomic_DNA"/>
</dbReference>
<dbReference type="HOGENOM" id="CLU_005126_6_2_1"/>
<keyword evidence="3" id="KW-0633">Potassium transport</keyword>
<evidence type="ECO:0000256" key="8">
    <source>
        <dbReference type="ARBA" id="ARBA00023136"/>
    </source>
</evidence>
<evidence type="ECO:0000256" key="9">
    <source>
        <dbReference type="ARBA" id="ARBA00038341"/>
    </source>
</evidence>
<dbReference type="InterPro" id="IPR057291">
    <property type="entry name" value="CHX17_2nd"/>
</dbReference>
<feature type="transmembrane region" description="Helical" evidence="10">
    <location>
        <begin position="395"/>
        <end position="417"/>
    </location>
</feature>
<dbReference type="Pfam" id="PF00999">
    <property type="entry name" value="Na_H_Exchanger"/>
    <property type="match status" value="1"/>
</dbReference>
<evidence type="ECO:0000259" key="13">
    <source>
        <dbReference type="Pfam" id="PF23259"/>
    </source>
</evidence>
<sequence length="1008" mass="112266">MRVCTKFYNSSKINVQNGNINASFAIANLPQPNGISRTLSLPFTVLRWYGHMRIRYPTRAMPLVRSIQNPKVPRFGDDHLYFSIPLLLLQLSICILLKLFGQPSIVSQIKIVIKLLYLSLYLSNCPLSISFFFLSLSVFRCLRNLLSKAAWQEARRILQQVYLAVIKSIERMLMTLLSLEGVMMIHGRCMRDLKKCAATMRDSIINDTWLCHPNNNVRSRGIFLGDSPFNFATPVLFVQLSVSALLTAILQLLLTPLGQSAFFSQMLTGILTGPTFWSGDHPVINMIYPRKSHYVNKTFALFGCMLFLFLVGVKTDLSMVKRTGKKAVIIGVLSFVVPITLNTIVAAIITETIEMGPEVRKSIFFIASFQALTSFHVVVCLLADLNLLNSELGRLATSSSLVSGTCSWCWAIVTMTFMQGPVGRQETVIWMFLSLSLLLIVIAYVLRPVMLWIVRRTSDGKSLTEGHILAVFMMILGCSFFSEVIGHHLIIGPMFLGMATPEGPPLGSALVSKLDSYVSSILLPTYFTVSGSNVNIRTAHSETVAIISVMAVCNFIGKLLSTVLPSLYCNMPPLDAFSLGLIMCAQGITDILVLQHAMRLALIDVESYTIMSITMVLTTGIITPLVKFLYKPSKQYLSHKKRTIEHAHPETELRMLACIYSQYQTPSIINLLELSNPTAKSPICFYVVHLLELIGRSAPLLITHRPGRRHPAQLQGSEHMINAFRLYEQGNEGSVVVNLFTAVSPYVTMHDEICSLALEKRVSMVIIPFHKQWSTSTEIEELPKPIRSVNQQILQNAPCSVGILVDRGTLTGTSSMSSKTIYSIGMIFMEGPDDREALAYVMRMGEHPNISITVTRLVDSNKKKKEAGDGGGDTEQDDRIVNDFRIAHVGKKHHVYKEEFVSNSVETVEVIRSMENSYDLLLVGRRHDTESPLFMGLTEWNEFPELGFIGDMLASADSGCEVSVLVVQQQTLPGAGRRNVGISNNSMDQDSCTVVDIPRKYSRVWPSS</sequence>
<feature type="transmembrane region" description="Helical" evidence="10">
    <location>
        <begin position="299"/>
        <end position="315"/>
    </location>
</feature>
<dbReference type="OMA" id="KSPICFY"/>
<comment type="similarity">
    <text evidence="9">Belongs to the monovalent cation:proton antiporter 2 (CPA2) transporter (TC 2.A.37) family. CHX (TC 2.A.37.4) subfamily.</text>
</comment>
<reference evidence="14 15" key="1">
    <citation type="journal article" date="2013" name="Genome Biol.">
        <title>The genome sequence of the most widely cultivated cacao type and its use to identify candidate genes regulating pod color.</title>
        <authorList>
            <person name="Motamayor J.C."/>
            <person name="Mockaitis K."/>
            <person name="Schmutz J."/>
            <person name="Haiminen N."/>
            <person name="Iii D.L."/>
            <person name="Cornejo O."/>
            <person name="Findley S.D."/>
            <person name="Zheng P."/>
            <person name="Utro F."/>
            <person name="Royaert S."/>
            <person name="Saski C."/>
            <person name="Jenkins J."/>
            <person name="Podicheti R."/>
            <person name="Zhao M."/>
            <person name="Scheffler B.E."/>
            <person name="Stack J.C."/>
            <person name="Feltus F.A."/>
            <person name="Mustiga G.M."/>
            <person name="Amores F."/>
            <person name="Phillips W."/>
            <person name="Marelli J.P."/>
            <person name="May G.D."/>
            <person name="Shapiro H."/>
            <person name="Ma J."/>
            <person name="Bustamante C.D."/>
            <person name="Schnell R.J."/>
            <person name="Main D."/>
            <person name="Gilbert D."/>
            <person name="Parida L."/>
            <person name="Kuhn D.N."/>
        </authorList>
    </citation>
    <scope>NUCLEOTIDE SEQUENCE [LARGE SCALE GENOMIC DNA]</scope>
    <source>
        <strain evidence="15">cv. Matina 1-6</strain>
    </source>
</reference>
<feature type="transmembrane region" description="Helical" evidence="10">
    <location>
        <begin position="112"/>
        <end position="139"/>
    </location>
</feature>
<dbReference type="eggNOG" id="KOG1650">
    <property type="taxonomic scope" value="Eukaryota"/>
</dbReference>